<dbReference type="Pfam" id="PF00440">
    <property type="entry name" value="TetR_N"/>
    <property type="match status" value="1"/>
</dbReference>
<dbReference type="PROSITE" id="PS50977">
    <property type="entry name" value="HTH_TETR_2"/>
    <property type="match status" value="1"/>
</dbReference>
<dbReference type="InterPro" id="IPR050109">
    <property type="entry name" value="HTH-type_TetR-like_transc_reg"/>
</dbReference>
<dbReference type="InterPro" id="IPR036271">
    <property type="entry name" value="Tet_transcr_reg_TetR-rel_C_sf"/>
</dbReference>
<accession>A0ABT9DC18</accession>
<evidence type="ECO:0000256" key="2">
    <source>
        <dbReference type="ARBA" id="ARBA00023125"/>
    </source>
</evidence>
<proteinExistence type="predicted"/>
<protein>
    <submittedName>
        <fullName evidence="6">TetR/AcrR family transcriptional regulator</fullName>
    </submittedName>
</protein>
<keyword evidence="2 4" id="KW-0238">DNA-binding</keyword>
<dbReference type="EMBL" id="JAUQYP010000001">
    <property type="protein sequence ID" value="MDO8106723.1"/>
    <property type="molecule type" value="Genomic_DNA"/>
</dbReference>
<keyword evidence="1" id="KW-0805">Transcription regulation</keyword>
<evidence type="ECO:0000313" key="7">
    <source>
        <dbReference type="Proteomes" id="UP001232536"/>
    </source>
</evidence>
<feature type="domain" description="HTH tetR-type" evidence="5">
    <location>
        <begin position="8"/>
        <end position="67"/>
    </location>
</feature>
<dbReference type="PRINTS" id="PR00455">
    <property type="entry name" value="HTHTETR"/>
</dbReference>
<evidence type="ECO:0000259" key="5">
    <source>
        <dbReference type="PROSITE" id="PS50977"/>
    </source>
</evidence>
<dbReference type="Proteomes" id="UP001232536">
    <property type="component" value="Unassembled WGS sequence"/>
</dbReference>
<dbReference type="InterPro" id="IPR001647">
    <property type="entry name" value="HTH_TetR"/>
</dbReference>
<evidence type="ECO:0000256" key="3">
    <source>
        <dbReference type="ARBA" id="ARBA00023163"/>
    </source>
</evidence>
<organism evidence="6 7">
    <name type="scientific">Actinotalea lenta</name>
    <dbReference type="NCBI Taxonomy" id="3064654"/>
    <lineage>
        <taxon>Bacteria</taxon>
        <taxon>Bacillati</taxon>
        <taxon>Actinomycetota</taxon>
        <taxon>Actinomycetes</taxon>
        <taxon>Micrococcales</taxon>
        <taxon>Cellulomonadaceae</taxon>
        <taxon>Actinotalea</taxon>
    </lineage>
</organism>
<reference evidence="6 7" key="1">
    <citation type="submission" date="2023-07" db="EMBL/GenBank/DDBJ databases">
        <title>Description of novel actinomycetes strains, isolated from tidal flat sediment.</title>
        <authorList>
            <person name="Lu C."/>
        </authorList>
    </citation>
    <scope>NUCLEOTIDE SEQUENCE [LARGE SCALE GENOMIC DNA]</scope>
    <source>
        <strain evidence="6 7">SYSU T00b441</strain>
    </source>
</reference>
<evidence type="ECO:0000256" key="4">
    <source>
        <dbReference type="PROSITE-ProRule" id="PRU00335"/>
    </source>
</evidence>
<sequence length="198" mass="21098">MARRRDARRNRERLLAAAREVFAESGASAPLDLVARRAGVGRGTLYRNFADRSALLAALFEERLGLLEEILAQGADDVFEQLVVEICWYELRMPGFGAVLTSLPMLTNPDLVRVTRATERLLVEALRRSVAAGLLRDDLVPGDALTVIAMLNGVIIAGAGGAPDESAALRALELLLDGVRAAGRVGAPVPAPVLGPQP</sequence>
<dbReference type="SUPFAM" id="SSF46689">
    <property type="entry name" value="Homeodomain-like"/>
    <property type="match status" value="1"/>
</dbReference>
<dbReference type="RefSeq" id="WP_304600367.1">
    <property type="nucleotide sequence ID" value="NZ_JAUQYO010000001.1"/>
</dbReference>
<evidence type="ECO:0000256" key="1">
    <source>
        <dbReference type="ARBA" id="ARBA00023015"/>
    </source>
</evidence>
<keyword evidence="7" id="KW-1185">Reference proteome</keyword>
<dbReference type="PANTHER" id="PTHR30055:SF234">
    <property type="entry name" value="HTH-TYPE TRANSCRIPTIONAL REGULATOR BETI"/>
    <property type="match status" value="1"/>
</dbReference>
<dbReference type="Gene3D" id="1.10.357.10">
    <property type="entry name" value="Tetracycline Repressor, domain 2"/>
    <property type="match status" value="1"/>
</dbReference>
<comment type="caution">
    <text evidence="6">The sequence shown here is derived from an EMBL/GenBank/DDBJ whole genome shotgun (WGS) entry which is preliminary data.</text>
</comment>
<dbReference type="InterPro" id="IPR009057">
    <property type="entry name" value="Homeodomain-like_sf"/>
</dbReference>
<name>A0ABT9DC18_9CELL</name>
<keyword evidence="3" id="KW-0804">Transcription</keyword>
<feature type="DNA-binding region" description="H-T-H motif" evidence="4">
    <location>
        <begin position="30"/>
        <end position="49"/>
    </location>
</feature>
<gene>
    <name evidence="6" type="ORF">Q6348_05870</name>
</gene>
<dbReference type="SUPFAM" id="SSF48498">
    <property type="entry name" value="Tetracyclin repressor-like, C-terminal domain"/>
    <property type="match status" value="1"/>
</dbReference>
<evidence type="ECO:0000313" key="6">
    <source>
        <dbReference type="EMBL" id="MDO8106723.1"/>
    </source>
</evidence>
<dbReference type="PANTHER" id="PTHR30055">
    <property type="entry name" value="HTH-TYPE TRANSCRIPTIONAL REGULATOR RUTR"/>
    <property type="match status" value="1"/>
</dbReference>